<evidence type="ECO:0000256" key="1">
    <source>
        <dbReference type="ARBA" id="ARBA00004651"/>
    </source>
</evidence>
<keyword evidence="6 7" id="KW-0472">Membrane</keyword>
<keyword evidence="5 7" id="KW-1133">Transmembrane helix</keyword>
<comment type="similarity">
    <text evidence="2">Belongs to the chromate ion transporter (CHR) (TC 2.A.51) family.</text>
</comment>
<evidence type="ECO:0000256" key="3">
    <source>
        <dbReference type="ARBA" id="ARBA00022475"/>
    </source>
</evidence>
<feature type="transmembrane region" description="Helical" evidence="7">
    <location>
        <begin position="198"/>
        <end position="218"/>
    </location>
</feature>
<accession>A0A3A8E9D6</accession>
<sequence>MISNTYSFFTIFLIFLRLGLTSFGGPAAHLGYFREEFVIRRQWFSDSSYADLVALCQFLPGPASSQVGIAIGFYRSGYMGALAAWVGFTLPSAIVLILFAVGLTYYDNSQLAGVLEGLKIVAVAVVIQALWGMARSLCPDPPRITIMAFTACFVLLIPSIWGQVLAIIISGMIGLLVFKQNTVITHNSLPVSITTRAGWSWLAIFFSLLIGLPFLNVLFPNQIISLIDAFYRAGSLVFGGGHVVLPLLQSEIVSTGWLNNDTFLAGYSLAQAVPGPLFTFAAFLGASMEGSFSNWIIGLICLLAIFIPSFLLVFGILPFWERMRNNTHMRAALYSINAAVVGILLAALYQPIWTSSIYKSQNFCMALIALIALMFWKLPPWFVVLAGGILGGLITYI</sequence>
<feature type="transmembrane region" description="Helical" evidence="7">
    <location>
        <begin position="6"/>
        <end position="33"/>
    </location>
</feature>
<dbReference type="GO" id="GO:0005886">
    <property type="term" value="C:plasma membrane"/>
    <property type="evidence" value="ECO:0007669"/>
    <property type="project" value="UniProtKB-SubCell"/>
</dbReference>
<dbReference type="Pfam" id="PF02417">
    <property type="entry name" value="Chromate_transp"/>
    <property type="match status" value="2"/>
</dbReference>
<dbReference type="RefSeq" id="WP_120371454.1">
    <property type="nucleotide sequence ID" value="NZ_RAXU01000038.1"/>
</dbReference>
<feature type="transmembrane region" description="Helical" evidence="7">
    <location>
        <begin position="295"/>
        <end position="320"/>
    </location>
</feature>
<name>A0A3A8E9D6_9GAMM</name>
<feature type="transmembrane region" description="Helical" evidence="7">
    <location>
        <begin position="82"/>
        <end position="106"/>
    </location>
</feature>
<feature type="transmembrane region" description="Helical" evidence="7">
    <location>
        <begin position="268"/>
        <end position="288"/>
    </location>
</feature>
<reference evidence="8 9" key="1">
    <citation type="submission" date="2018-09" db="EMBL/GenBank/DDBJ databases">
        <title>The draft genome of Acinetobacter spp. strains.</title>
        <authorList>
            <person name="Qin J."/>
            <person name="Feng Y."/>
            <person name="Zong Z."/>
        </authorList>
    </citation>
    <scope>NUCLEOTIDE SEQUENCE [LARGE SCALE GENOMIC DNA]</scope>
    <source>
        <strain evidence="8 9">WCHAc060096</strain>
    </source>
</reference>
<keyword evidence="4 7" id="KW-0812">Transmembrane</keyword>
<evidence type="ECO:0000256" key="7">
    <source>
        <dbReference type="SAM" id="Phobius"/>
    </source>
</evidence>
<keyword evidence="3" id="KW-1003">Cell membrane</keyword>
<dbReference type="InterPro" id="IPR014047">
    <property type="entry name" value="Chr_Tranpt_l_chain"/>
</dbReference>
<feature type="transmembrane region" description="Helical" evidence="7">
    <location>
        <begin position="332"/>
        <end position="352"/>
    </location>
</feature>
<dbReference type="AlphaFoldDB" id="A0A3A8E9D6"/>
<comment type="subcellular location">
    <subcellularLocation>
        <location evidence="1">Cell membrane</location>
        <topology evidence="1">Multi-pass membrane protein</topology>
    </subcellularLocation>
</comment>
<dbReference type="EMBL" id="RAXU01000038">
    <property type="protein sequence ID" value="RKG30206.1"/>
    <property type="molecule type" value="Genomic_DNA"/>
</dbReference>
<dbReference type="PANTHER" id="PTHR33567">
    <property type="entry name" value="CHROMATE ION TRANSPORTER (EUROFUNG)"/>
    <property type="match status" value="1"/>
</dbReference>
<gene>
    <name evidence="8" type="primary">chrA</name>
    <name evidence="8" type="ORF">D7V21_16425</name>
</gene>
<dbReference type="PIRSF" id="PIRSF004810">
    <property type="entry name" value="ChrA"/>
    <property type="match status" value="1"/>
</dbReference>
<dbReference type="Proteomes" id="UP000269001">
    <property type="component" value="Unassembled WGS sequence"/>
</dbReference>
<feature type="transmembrane region" description="Helical" evidence="7">
    <location>
        <begin position="364"/>
        <end position="394"/>
    </location>
</feature>
<dbReference type="NCBIfam" id="TIGR00937">
    <property type="entry name" value="2A51"/>
    <property type="match status" value="1"/>
</dbReference>
<evidence type="ECO:0000256" key="5">
    <source>
        <dbReference type="ARBA" id="ARBA00022989"/>
    </source>
</evidence>
<dbReference type="GO" id="GO:0015109">
    <property type="term" value="F:chromate transmembrane transporter activity"/>
    <property type="evidence" value="ECO:0007669"/>
    <property type="project" value="InterPro"/>
</dbReference>
<evidence type="ECO:0000313" key="9">
    <source>
        <dbReference type="Proteomes" id="UP000269001"/>
    </source>
</evidence>
<proteinExistence type="inferred from homology"/>
<dbReference type="InterPro" id="IPR003370">
    <property type="entry name" value="Chromate_transpt"/>
</dbReference>
<comment type="caution">
    <text evidence="8">The sequence shown here is derived from an EMBL/GenBank/DDBJ whole genome shotgun (WGS) entry which is preliminary data.</text>
</comment>
<evidence type="ECO:0000313" key="8">
    <source>
        <dbReference type="EMBL" id="RKG30206.1"/>
    </source>
</evidence>
<dbReference type="PANTHER" id="PTHR33567:SF3">
    <property type="entry name" value="CHROMATE ION TRANSPORTER (EUROFUNG)"/>
    <property type="match status" value="1"/>
</dbReference>
<evidence type="ECO:0000256" key="4">
    <source>
        <dbReference type="ARBA" id="ARBA00022692"/>
    </source>
</evidence>
<evidence type="ECO:0000256" key="2">
    <source>
        <dbReference type="ARBA" id="ARBA00005262"/>
    </source>
</evidence>
<keyword evidence="9" id="KW-1185">Reference proteome</keyword>
<evidence type="ECO:0000256" key="6">
    <source>
        <dbReference type="ARBA" id="ARBA00023136"/>
    </source>
</evidence>
<protein>
    <submittedName>
        <fullName evidence="8">Chromate efflux transporter</fullName>
    </submittedName>
</protein>
<organism evidence="8 9">
    <name type="scientific">Acinetobacter guerrae</name>
    <dbReference type="NCBI Taxonomy" id="1843371"/>
    <lineage>
        <taxon>Bacteria</taxon>
        <taxon>Pseudomonadati</taxon>
        <taxon>Pseudomonadota</taxon>
        <taxon>Gammaproteobacteria</taxon>
        <taxon>Moraxellales</taxon>
        <taxon>Moraxellaceae</taxon>
        <taxon>Acinetobacter</taxon>
    </lineage>
</organism>
<feature type="transmembrane region" description="Helical" evidence="7">
    <location>
        <begin position="146"/>
        <end position="178"/>
    </location>
</feature>
<feature type="transmembrane region" description="Helical" evidence="7">
    <location>
        <begin position="112"/>
        <end position="134"/>
    </location>
</feature>
<feature type="transmembrane region" description="Helical" evidence="7">
    <location>
        <begin position="230"/>
        <end position="248"/>
    </location>
</feature>